<feature type="compositionally biased region" description="Polar residues" evidence="1">
    <location>
        <begin position="177"/>
        <end position="195"/>
    </location>
</feature>
<protein>
    <submittedName>
        <fullName evidence="2">Uncharacterized protein</fullName>
    </submittedName>
</protein>
<proteinExistence type="predicted"/>
<dbReference type="EMBL" id="FNSA01000003">
    <property type="protein sequence ID" value="SEC80172.1"/>
    <property type="molecule type" value="Genomic_DNA"/>
</dbReference>
<evidence type="ECO:0000313" key="3">
    <source>
        <dbReference type="Proteomes" id="UP000182241"/>
    </source>
</evidence>
<keyword evidence="3" id="KW-1185">Reference proteome</keyword>
<reference evidence="3" key="1">
    <citation type="submission" date="2016-10" db="EMBL/GenBank/DDBJ databases">
        <authorList>
            <person name="Varghese N."/>
            <person name="Submissions S."/>
        </authorList>
    </citation>
    <scope>NUCLEOTIDE SEQUENCE [LARGE SCALE GENOMIC DNA]</scope>
    <source>
        <strain evidence="3">DSM 44234</strain>
    </source>
</reference>
<feature type="compositionally biased region" description="Low complexity" evidence="1">
    <location>
        <begin position="371"/>
        <end position="382"/>
    </location>
</feature>
<feature type="compositionally biased region" description="Pro residues" evidence="1">
    <location>
        <begin position="322"/>
        <end position="331"/>
    </location>
</feature>
<organism evidence="2 3">
    <name type="scientific">Tsukamurella tyrosinosolvens</name>
    <dbReference type="NCBI Taxonomy" id="57704"/>
    <lineage>
        <taxon>Bacteria</taxon>
        <taxon>Bacillati</taxon>
        <taxon>Actinomycetota</taxon>
        <taxon>Actinomycetes</taxon>
        <taxon>Mycobacteriales</taxon>
        <taxon>Tsukamurellaceae</taxon>
        <taxon>Tsukamurella</taxon>
    </lineage>
</organism>
<sequence length="724" mass="73689">MAPTDVPPATTPHAVELGVPTAWPTFSETGVGASVIDLFEKASVAFGTGDGAATLQAVAQAYTTGVTPTALIQDFTTEQRTAFDNALMAINRGQGASVSAQDILNTKVKINGIATSFEAAVEQLVAQYAGSGGPESPQNQAEFQQKYMELLQQAQSEISKTGSDHKTTQEALMTGISKGTTPEVPSTMTPTQPGNPQVPGMPDSLGKELQSVAGQMIKPQNLQMPNFQQLAQPVTQSAQAALSELMKKTGDKSGKDGGLPITQDALQRLTTGAGLTGQGASLSDPRPGREGDKGADGAGRGGPGRVPGSGLPGRDEGSGRTAPPPGTPPPAQDKIEGAGDGAARPGSPVTADNPVARPGGGDPGGSNSTVPSATEHPTTPATSSPPPAASVTTSLSAGDAQTGPGALTTHTSAGDGAGAGTSTLAQSGAGAGAPAAPMAATPMMAPPPMMGGAGAGAPGASGRQAGGGVLQYVPFTPDLASEEDKRDLADYGADRRGLDGATSKQHAAAAYAAGILRAHRRVGVNTRVAVGLQDGKAVFCTSDGLGFLFPGVRASSKLVPLATRVPTSFAQRWLGCAQPWRPLIDAVELGFIGELDAIVSTDPTAEAVGITVIDAASIDEINPFPASEHRVILDAVEADDADPVLALLVRQWGRPDESAVSLMRRLEDVQWQGDLRPENAEYLQVWAHYLLAAAAVDLQHDDLDDATYALRSALRVPAAPVVIS</sequence>
<feature type="compositionally biased region" description="Low complexity" evidence="1">
    <location>
        <begin position="408"/>
        <end position="425"/>
    </location>
</feature>
<feature type="compositionally biased region" description="Gly residues" evidence="1">
    <location>
        <begin position="296"/>
        <end position="311"/>
    </location>
</feature>
<feature type="compositionally biased region" description="Basic and acidic residues" evidence="1">
    <location>
        <begin position="286"/>
        <end position="295"/>
    </location>
</feature>
<dbReference type="RefSeq" id="WP_175546297.1">
    <property type="nucleotide sequence ID" value="NZ_FNSA01000003.1"/>
</dbReference>
<feature type="region of interest" description="Disordered" evidence="1">
    <location>
        <begin position="177"/>
        <end position="198"/>
    </location>
</feature>
<accession>A0A1H4VGE6</accession>
<evidence type="ECO:0000313" key="2">
    <source>
        <dbReference type="EMBL" id="SEC80172.1"/>
    </source>
</evidence>
<dbReference type="AlphaFoldDB" id="A0A1H4VGE6"/>
<name>A0A1H4VGE6_TSUTY</name>
<dbReference type="Proteomes" id="UP000182241">
    <property type="component" value="Unassembled WGS sequence"/>
</dbReference>
<evidence type="ECO:0000256" key="1">
    <source>
        <dbReference type="SAM" id="MobiDB-lite"/>
    </source>
</evidence>
<dbReference type="STRING" id="57704.SAMN04489793_3223"/>
<feature type="compositionally biased region" description="Low complexity" evidence="1">
    <location>
        <begin position="273"/>
        <end position="283"/>
    </location>
</feature>
<gene>
    <name evidence="2" type="ORF">SAMN04489793_3223</name>
</gene>
<feature type="region of interest" description="Disordered" evidence="1">
    <location>
        <begin position="273"/>
        <end position="439"/>
    </location>
</feature>